<dbReference type="AlphaFoldDB" id="A0A9Q0M9W0"/>
<reference evidence="2" key="1">
    <citation type="submission" date="2022-12" db="EMBL/GenBank/DDBJ databases">
        <title>Genome assemblies of Blomia tropicalis.</title>
        <authorList>
            <person name="Cui Y."/>
        </authorList>
    </citation>
    <scope>NUCLEOTIDE SEQUENCE</scope>
    <source>
        <tissue evidence="2">Adult mites</tissue>
    </source>
</reference>
<keyword evidence="1" id="KW-1133">Transmembrane helix</keyword>
<proteinExistence type="predicted"/>
<evidence type="ECO:0000313" key="2">
    <source>
        <dbReference type="EMBL" id="KAJ6220382.1"/>
    </source>
</evidence>
<organism evidence="2 3">
    <name type="scientific">Blomia tropicalis</name>
    <name type="common">Mite</name>
    <dbReference type="NCBI Taxonomy" id="40697"/>
    <lineage>
        <taxon>Eukaryota</taxon>
        <taxon>Metazoa</taxon>
        <taxon>Ecdysozoa</taxon>
        <taxon>Arthropoda</taxon>
        <taxon>Chelicerata</taxon>
        <taxon>Arachnida</taxon>
        <taxon>Acari</taxon>
        <taxon>Acariformes</taxon>
        <taxon>Sarcoptiformes</taxon>
        <taxon>Astigmata</taxon>
        <taxon>Glycyphagoidea</taxon>
        <taxon>Echimyopodidae</taxon>
        <taxon>Blomia</taxon>
    </lineage>
</organism>
<feature type="transmembrane region" description="Helical" evidence="1">
    <location>
        <begin position="82"/>
        <end position="104"/>
    </location>
</feature>
<accession>A0A9Q0M9W0</accession>
<evidence type="ECO:0000313" key="3">
    <source>
        <dbReference type="Proteomes" id="UP001142055"/>
    </source>
</evidence>
<comment type="caution">
    <text evidence="2">The sequence shown here is derived from an EMBL/GenBank/DDBJ whole genome shotgun (WGS) entry which is preliminary data.</text>
</comment>
<evidence type="ECO:0000256" key="1">
    <source>
        <dbReference type="SAM" id="Phobius"/>
    </source>
</evidence>
<feature type="transmembrane region" description="Helical" evidence="1">
    <location>
        <begin position="20"/>
        <end position="48"/>
    </location>
</feature>
<feature type="transmembrane region" description="Helical" evidence="1">
    <location>
        <begin position="116"/>
        <end position="135"/>
    </location>
</feature>
<keyword evidence="1" id="KW-0472">Membrane</keyword>
<dbReference type="EMBL" id="JAPWDV010000002">
    <property type="protein sequence ID" value="KAJ6220382.1"/>
    <property type="molecule type" value="Genomic_DNA"/>
</dbReference>
<protein>
    <submittedName>
        <fullName evidence="2">Uncharacterized protein</fullName>
    </submittedName>
</protein>
<keyword evidence="1" id="KW-0812">Transmembrane</keyword>
<dbReference type="Proteomes" id="UP001142055">
    <property type="component" value="Chromosome 2"/>
</dbReference>
<name>A0A9Q0M9W0_BLOTA</name>
<gene>
    <name evidence="2" type="ORF">RDWZM_006194</name>
</gene>
<dbReference type="OMA" id="IRYSIMP"/>
<sequence>MALNLVSMDRDSFSNMASKYLYYGFMFIDYIPFIGPMYNATYALNLLFNIWPIKILQSFSMNENGSNEVEIEKARLMRVKGLTAIATALIDIFTLCLTLGVLAFSCDCLNRIDTFAFVRQLMFVVVTINMLALTVGSKVITGQLVEHLTGQLEEINTVGTSMVKSVTITATAIERIVETTNSKTSAALIKVNYWWTRTYNIFVMIYTFPIQCFRAINHQMYKCRTQIGNKVRLIRYSIMPFRKRRD</sequence>
<keyword evidence="3" id="KW-1185">Reference proteome</keyword>